<evidence type="ECO:0000259" key="1">
    <source>
        <dbReference type="Pfam" id="PF13460"/>
    </source>
</evidence>
<reference evidence="2" key="1">
    <citation type="submission" date="2023-06" db="EMBL/GenBank/DDBJ databases">
        <title>Genome-scale phylogeny and comparative genomics of the fungal order Sordariales.</title>
        <authorList>
            <consortium name="Lawrence Berkeley National Laboratory"/>
            <person name="Hensen N."/>
            <person name="Bonometti L."/>
            <person name="Westerberg I."/>
            <person name="Brannstrom I.O."/>
            <person name="Guillou S."/>
            <person name="Cros-Aarteil S."/>
            <person name="Calhoun S."/>
            <person name="Haridas S."/>
            <person name="Kuo A."/>
            <person name="Mondo S."/>
            <person name="Pangilinan J."/>
            <person name="Riley R."/>
            <person name="Labutti K."/>
            <person name="Andreopoulos B."/>
            <person name="Lipzen A."/>
            <person name="Chen C."/>
            <person name="Yanf M."/>
            <person name="Daum C."/>
            <person name="Ng V."/>
            <person name="Clum A."/>
            <person name="Steindorff A."/>
            <person name="Ohm R."/>
            <person name="Martin F."/>
            <person name="Silar P."/>
            <person name="Natvig D."/>
            <person name="Lalanne C."/>
            <person name="Gautier V."/>
            <person name="Ament-Velasquez S.L."/>
            <person name="Kruys A."/>
            <person name="Hutchinson M.I."/>
            <person name="Powell A.J."/>
            <person name="Barry K."/>
            <person name="Miller A.N."/>
            <person name="Grigoriev I.V."/>
            <person name="Debuchy R."/>
            <person name="Gladieux P."/>
            <person name="Thoren M.H."/>
            <person name="Johannesson H."/>
        </authorList>
    </citation>
    <scope>NUCLEOTIDE SEQUENCE</scope>
    <source>
        <strain evidence="2">PSN4</strain>
    </source>
</reference>
<gene>
    <name evidence="2" type="ORF">QBC47DRAFT_370795</name>
</gene>
<dbReference type="AlphaFoldDB" id="A0AAJ0BKM3"/>
<sequence>MHITVVPASPRTAQATIRFLLAHPSGPTVRGVYRDLARVPAEFAANPKFAAVTGDIIDASSLDFAGSDAVLNVQPPIYAEIDTVKHALDVSNNIKAAVQRATSVKRLVFVSSMGAQYDHGTGEILTSHAAETVLADAAPEVVFVRCAYFMHNWEAALKTISEAGFFFTTLTPLDNTLPQVAKDDIGETCAEELLATGNPLKSNPYIFDLVGPRPYTSLDVQRAWEEATGKTLEMRPVGKDGLAEFYGHVFPPVVAKRYTEMNLSFLPGGIIYEQSQPTGEVRKGRVELVDEFRKLLQGA</sequence>
<proteinExistence type="predicted"/>
<evidence type="ECO:0000313" key="3">
    <source>
        <dbReference type="Proteomes" id="UP001239445"/>
    </source>
</evidence>
<dbReference type="EMBL" id="MU839828">
    <property type="protein sequence ID" value="KAK1758943.1"/>
    <property type="molecule type" value="Genomic_DNA"/>
</dbReference>
<dbReference type="SUPFAM" id="SSF51735">
    <property type="entry name" value="NAD(P)-binding Rossmann-fold domains"/>
    <property type="match status" value="1"/>
</dbReference>
<dbReference type="Proteomes" id="UP001239445">
    <property type="component" value="Unassembled WGS sequence"/>
</dbReference>
<comment type="caution">
    <text evidence="2">The sequence shown here is derived from an EMBL/GenBank/DDBJ whole genome shotgun (WGS) entry which is preliminary data.</text>
</comment>
<keyword evidence="3" id="KW-1185">Reference proteome</keyword>
<evidence type="ECO:0000313" key="2">
    <source>
        <dbReference type="EMBL" id="KAK1758943.1"/>
    </source>
</evidence>
<feature type="domain" description="NAD(P)-binding" evidence="1">
    <location>
        <begin position="9"/>
        <end position="153"/>
    </location>
</feature>
<dbReference type="InterPro" id="IPR016040">
    <property type="entry name" value="NAD(P)-bd_dom"/>
</dbReference>
<dbReference type="PANTHER" id="PTHR43162:SF1">
    <property type="entry name" value="PRESTALK A DIFFERENTIATION PROTEIN A"/>
    <property type="match status" value="1"/>
</dbReference>
<dbReference type="Gene3D" id="3.40.50.720">
    <property type="entry name" value="NAD(P)-binding Rossmann-like Domain"/>
    <property type="match status" value="1"/>
</dbReference>
<dbReference type="InterPro" id="IPR036291">
    <property type="entry name" value="NAD(P)-bd_dom_sf"/>
</dbReference>
<dbReference type="Gene3D" id="3.90.25.10">
    <property type="entry name" value="UDP-galactose 4-epimerase, domain 1"/>
    <property type="match status" value="1"/>
</dbReference>
<organism evidence="2 3">
    <name type="scientific">Echria macrotheca</name>
    <dbReference type="NCBI Taxonomy" id="438768"/>
    <lineage>
        <taxon>Eukaryota</taxon>
        <taxon>Fungi</taxon>
        <taxon>Dikarya</taxon>
        <taxon>Ascomycota</taxon>
        <taxon>Pezizomycotina</taxon>
        <taxon>Sordariomycetes</taxon>
        <taxon>Sordariomycetidae</taxon>
        <taxon>Sordariales</taxon>
        <taxon>Schizotheciaceae</taxon>
        <taxon>Echria</taxon>
    </lineage>
</organism>
<dbReference type="Pfam" id="PF13460">
    <property type="entry name" value="NAD_binding_10"/>
    <property type="match status" value="1"/>
</dbReference>
<name>A0AAJ0BKM3_9PEZI</name>
<accession>A0AAJ0BKM3</accession>
<dbReference type="PANTHER" id="PTHR43162">
    <property type="match status" value="1"/>
</dbReference>
<protein>
    <recommendedName>
        <fullName evidence="1">NAD(P)-binding domain-containing protein</fullName>
    </recommendedName>
</protein>
<dbReference type="InterPro" id="IPR051604">
    <property type="entry name" value="Ergot_Alk_Oxidoreductase"/>
</dbReference>